<dbReference type="RefSeq" id="WP_280320480.1">
    <property type="nucleotide sequence ID" value="NZ_CP118605.1"/>
</dbReference>
<sequence length="174" mass="19805">MRKILIVVLISMIQGCVENSTIALYDAADGSPREWLENGFEEKPFSNTLNFYVENNPWSGDFQRAISISKDSVYLVTIEKSKKYDFAYYKIDFENCDGLKSASDSLSKKLKIYENDPALAKKEAVTWLDGPDYTLERFGESRKNVHSYPSPWGYGNIITLAYKVLEVAEHCSNS</sequence>
<dbReference type="EMBL" id="CP118605">
    <property type="protein sequence ID" value="WGL16656.1"/>
    <property type="molecule type" value="Genomic_DNA"/>
</dbReference>
<proteinExistence type="predicted"/>
<evidence type="ECO:0000313" key="1">
    <source>
        <dbReference type="EMBL" id="WGL16656.1"/>
    </source>
</evidence>
<protein>
    <recommendedName>
        <fullName evidence="3">Lipoprotein</fullName>
    </recommendedName>
</protein>
<accession>A0ABY8NCK8</accession>
<dbReference type="Proteomes" id="UP001236500">
    <property type="component" value="Chromosome"/>
</dbReference>
<organism evidence="1 2">
    <name type="scientific">Microbulbifer bruguierae</name>
    <dbReference type="NCBI Taxonomy" id="3029061"/>
    <lineage>
        <taxon>Bacteria</taxon>
        <taxon>Pseudomonadati</taxon>
        <taxon>Pseudomonadota</taxon>
        <taxon>Gammaproteobacteria</taxon>
        <taxon>Cellvibrionales</taxon>
        <taxon>Microbulbiferaceae</taxon>
        <taxon>Microbulbifer</taxon>
    </lineage>
</organism>
<gene>
    <name evidence="1" type="ORF">PVT68_18130</name>
</gene>
<evidence type="ECO:0000313" key="2">
    <source>
        <dbReference type="Proteomes" id="UP001236500"/>
    </source>
</evidence>
<dbReference type="PROSITE" id="PS51257">
    <property type="entry name" value="PROKAR_LIPOPROTEIN"/>
    <property type="match status" value="1"/>
</dbReference>
<evidence type="ECO:0008006" key="3">
    <source>
        <dbReference type="Google" id="ProtNLM"/>
    </source>
</evidence>
<reference evidence="1 2" key="1">
    <citation type="submission" date="2023-02" db="EMBL/GenBank/DDBJ databases">
        <title>Description and genomic characterization of Microbulbifer bruguierae sp. nov., isolated from the sediment of mangrove plant Bruguiera sexangula.</title>
        <authorList>
            <person name="Long M."/>
        </authorList>
    </citation>
    <scope>NUCLEOTIDE SEQUENCE [LARGE SCALE GENOMIC DNA]</scope>
    <source>
        <strain evidence="1 2">H12</strain>
    </source>
</reference>
<keyword evidence="2" id="KW-1185">Reference proteome</keyword>
<name>A0ABY8NCK8_9GAMM</name>